<evidence type="ECO:0000313" key="2">
    <source>
        <dbReference type="EMBL" id="KAK7392882.1"/>
    </source>
</evidence>
<proteinExistence type="predicted"/>
<dbReference type="EMBL" id="JAYMYS010000005">
    <property type="protein sequence ID" value="KAK7392882.1"/>
    <property type="molecule type" value="Genomic_DNA"/>
</dbReference>
<reference evidence="2 3" key="1">
    <citation type="submission" date="2024-01" db="EMBL/GenBank/DDBJ databases">
        <title>The genomes of 5 underutilized Papilionoideae crops provide insights into root nodulation and disease resistanc.</title>
        <authorList>
            <person name="Jiang F."/>
        </authorList>
    </citation>
    <scope>NUCLEOTIDE SEQUENCE [LARGE SCALE GENOMIC DNA]</scope>
    <source>
        <strain evidence="2">DUOXIRENSHENG_FW03</strain>
        <tissue evidence="2">Leaves</tissue>
    </source>
</reference>
<protein>
    <submittedName>
        <fullName evidence="2">Uncharacterized protein</fullName>
    </submittedName>
</protein>
<name>A0AAN9SBH9_PSOTE</name>
<dbReference type="AlphaFoldDB" id="A0AAN9SBH9"/>
<gene>
    <name evidence="2" type="ORF">VNO78_21332</name>
</gene>
<accession>A0AAN9SBH9</accession>
<evidence type="ECO:0000256" key="1">
    <source>
        <dbReference type="SAM" id="SignalP"/>
    </source>
</evidence>
<keyword evidence="3" id="KW-1185">Reference proteome</keyword>
<organism evidence="2 3">
    <name type="scientific">Psophocarpus tetragonolobus</name>
    <name type="common">Winged bean</name>
    <name type="synonym">Dolichos tetragonolobus</name>
    <dbReference type="NCBI Taxonomy" id="3891"/>
    <lineage>
        <taxon>Eukaryota</taxon>
        <taxon>Viridiplantae</taxon>
        <taxon>Streptophyta</taxon>
        <taxon>Embryophyta</taxon>
        <taxon>Tracheophyta</taxon>
        <taxon>Spermatophyta</taxon>
        <taxon>Magnoliopsida</taxon>
        <taxon>eudicotyledons</taxon>
        <taxon>Gunneridae</taxon>
        <taxon>Pentapetalae</taxon>
        <taxon>rosids</taxon>
        <taxon>fabids</taxon>
        <taxon>Fabales</taxon>
        <taxon>Fabaceae</taxon>
        <taxon>Papilionoideae</taxon>
        <taxon>50 kb inversion clade</taxon>
        <taxon>NPAAA clade</taxon>
        <taxon>indigoferoid/millettioid clade</taxon>
        <taxon>Phaseoleae</taxon>
        <taxon>Psophocarpus</taxon>
    </lineage>
</organism>
<keyword evidence="1" id="KW-0732">Signal</keyword>
<feature type="signal peptide" evidence="1">
    <location>
        <begin position="1"/>
        <end position="17"/>
    </location>
</feature>
<feature type="chain" id="PRO_5042937767" evidence="1">
    <location>
        <begin position="18"/>
        <end position="71"/>
    </location>
</feature>
<dbReference type="Proteomes" id="UP001386955">
    <property type="component" value="Unassembled WGS sequence"/>
</dbReference>
<sequence length="71" mass="7973">MCCWLIVMAVEIDMTCLELCFPTVNEKLYVLFAAIASLSTKAKVSAKQEELGKRTSKISLNLLSYILEEAR</sequence>
<evidence type="ECO:0000313" key="3">
    <source>
        <dbReference type="Proteomes" id="UP001386955"/>
    </source>
</evidence>
<comment type="caution">
    <text evidence="2">The sequence shown here is derived from an EMBL/GenBank/DDBJ whole genome shotgun (WGS) entry which is preliminary data.</text>
</comment>